<organism evidence="1 2">
    <name type="scientific">Zophobas morio</name>
    <dbReference type="NCBI Taxonomy" id="2755281"/>
    <lineage>
        <taxon>Eukaryota</taxon>
        <taxon>Metazoa</taxon>
        <taxon>Ecdysozoa</taxon>
        <taxon>Arthropoda</taxon>
        <taxon>Hexapoda</taxon>
        <taxon>Insecta</taxon>
        <taxon>Pterygota</taxon>
        <taxon>Neoptera</taxon>
        <taxon>Endopterygota</taxon>
        <taxon>Coleoptera</taxon>
        <taxon>Polyphaga</taxon>
        <taxon>Cucujiformia</taxon>
        <taxon>Tenebrionidae</taxon>
        <taxon>Zophobas</taxon>
    </lineage>
</organism>
<evidence type="ECO:0000313" key="1">
    <source>
        <dbReference type="EMBL" id="KAJ3658756.1"/>
    </source>
</evidence>
<proteinExistence type="predicted"/>
<reference evidence="1" key="1">
    <citation type="journal article" date="2023" name="G3 (Bethesda)">
        <title>Whole genome assemblies of Zophobas morio and Tenebrio molitor.</title>
        <authorList>
            <person name="Kaur S."/>
            <person name="Stinson S.A."/>
            <person name="diCenzo G.C."/>
        </authorList>
    </citation>
    <scope>NUCLEOTIDE SEQUENCE</scope>
    <source>
        <strain evidence="1">QUZm001</strain>
    </source>
</reference>
<protein>
    <submittedName>
        <fullName evidence="1">Uncharacterized protein</fullName>
    </submittedName>
</protein>
<sequence length="88" mass="9653">MELRLNNTENVTCTSPRACMESGGDRRCCNAVGFVLAETQLRICDRSGLVSQDTFVMEICVRVGFVIDRITVVGGEQPQTGSPKLRLC</sequence>
<dbReference type="AlphaFoldDB" id="A0AA38IP54"/>
<keyword evidence="2" id="KW-1185">Reference proteome</keyword>
<dbReference type="Proteomes" id="UP001168821">
    <property type="component" value="Unassembled WGS sequence"/>
</dbReference>
<gene>
    <name evidence="1" type="ORF">Zmor_010477</name>
</gene>
<accession>A0AA38IP54</accession>
<evidence type="ECO:0000313" key="2">
    <source>
        <dbReference type="Proteomes" id="UP001168821"/>
    </source>
</evidence>
<comment type="caution">
    <text evidence="1">The sequence shown here is derived from an EMBL/GenBank/DDBJ whole genome shotgun (WGS) entry which is preliminary data.</text>
</comment>
<name>A0AA38IP54_9CUCU</name>
<dbReference type="EMBL" id="JALNTZ010000003">
    <property type="protein sequence ID" value="KAJ3658756.1"/>
    <property type="molecule type" value="Genomic_DNA"/>
</dbReference>